<organism evidence="2 3">
    <name type="scientific">Natrinema longum</name>
    <dbReference type="NCBI Taxonomy" id="370324"/>
    <lineage>
        <taxon>Archaea</taxon>
        <taxon>Methanobacteriati</taxon>
        <taxon>Methanobacteriota</taxon>
        <taxon>Stenosarchaea group</taxon>
        <taxon>Halobacteria</taxon>
        <taxon>Halobacteriales</taxon>
        <taxon>Natrialbaceae</taxon>
        <taxon>Natrinema</taxon>
    </lineage>
</organism>
<evidence type="ECO:0000313" key="3">
    <source>
        <dbReference type="Proteomes" id="UP000663191"/>
    </source>
</evidence>
<dbReference type="EMBL" id="CP071463">
    <property type="protein sequence ID" value="QSW86340.1"/>
    <property type="molecule type" value="Genomic_DNA"/>
</dbReference>
<protein>
    <recommendedName>
        <fullName evidence="4">SipW-cognate class signal peptide</fullName>
    </recommendedName>
</protein>
<name>A0A8A2UCK5_9EURY</name>
<sequence length="394" mass="43449">MTDENSISRRNVLAGLGTVGIGGALAGAGTSAFFSDGETLEGNELTAGELDLKLDWQQRYYGPSEEWEFVNAHPDHDEDGEQSIEVDGTVYRYSDLGRNIGDDEIDYCSDLDEDYHFGTEQDSLIALDDIKPGDCGEITFSYHLCDNPGWLWLRTMDVSTSILARKIDATLWYDLDGDNELDEEDPVIVEGSLEDILDELDDGVLLDGDPFEKSVPTEADECVVLEPKLDGDNLDEYTSPERNDPEELQKKDVITFPDTGIEITLTDVKRNADGETYGFSWESNTGICEISVGGGGDTKSREYDCATTGTDVIAPENSGGKQAAISNLTFSYCPEKDDDPVCVPNSTTQYLGFEWCLPETVGNEVQGESVGFDLQFYTEQCRHNDDPESPWADL</sequence>
<dbReference type="GeneID" id="63183247"/>
<dbReference type="KEGG" id="hlo:J0X27_05845"/>
<dbReference type="RefSeq" id="WP_207271462.1">
    <property type="nucleotide sequence ID" value="NZ_CP071463.1"/>
</dbReference>
<dbReference type="AlphaFoldDB" id="A0A8A2UCK5"/>
<dbReference type="InterPro" id="IPR023833">
    <property type="entry name" value="Signal_pept_SipW-depend-type"/>
</dbReference>
<reference evidence="2 3" key="1">
    <citation type="journal article" date="2006" name="Int. J. Syst. Evol. Microbiol.">
        <title>Haloterrigena longa sp. nov. and Haloterrigena limicola sp. nov., extremely halophilic archaea isolated from a salt lake.</title>
        <authorList>
            <person name="Cui H.L."/>
            <person name="Tohty D."/>
            <person name="Zhou P.J."/>
            <person name="Liu S.J."/>
        </authorList>
    </citation>
    <scope>NUCLEOTIDE SEQUENCE [LARGE SCALE GENOMIC DNA]</scope>
    <source>
        <strain evidence="2 3">ABH32</strain>
    </source>
</reference>
<dbReference type="OrthoDB" id="222305at2157"/>
<dbReference type="InterPro" id="IPR006311">
    <property type="entry name" value="TAT_signal"/>
</dbReference>
<keyword evidence="1" id="KW-0472">Membrane</keyword>
<proteinExistence type="predicted"/>
<keyword evidence="3" id="KW-1185">Reference proteome</keyword>
<evidence type="ECO:0000256" key="1">
    <source>
        <dbReference type="SAM" id="Phobius"/>
    </source>
</evidence>
<keyword evidence="1" id="KW-0812">Transmembrane</keyword>
<accession>A0A8A2UCK5</accession>
<dbReference type="Proteomes" id="UP000663191">
    <property type="component" value="Chromosome"/>
</dbReference>
<evidence type="ECO:0000313" key="2">
    <source>
        <dbReference type="EMBL" id="QSW86340.1"/>
    </source>
</evidence>
<keyword evidence="1" id="KW-1133">Transmembrane helix</keyword>
<gene>
    <name evidence="2" type="ORF">J0X27_05845</name>
</gene>
<dbReference type="NCBIfam" id="TIGR04088">
    <property type="entry name" value="cognate_SipW"/>
    <property type="match status" value="1"/>
</dbReference>
<evidence type="ECO:0008006" key="4">
    <source>
        <dbReference type="Google" id="ProtNLM"/>
    </source>
</evidence>
<feature type="transmembrane region" description="Helical" evidence="1">
    <location>
        <begin position="12"/>
        <end position="34"/>
    </location>
</feature>
<dbReference type="PROSITE" id="PS51318">
    <property type="entry name" value="TAT"/>
    <property type="match status" value="1"/>
</dbReference>